<dbReference type="Ensembl" id="ENSFHET00000022178.1">
    <property type="protein sequence ID" value="ENSFHEP00000030583.1"/>
    <property type="gene ID" value="ENSFHEG00000015922.1"/>
</dbReference>
<keyword evidence="2" id="KW-1185">Reference proteome</keyword>
<reference evidence="1" key="2">
    <citation type="submission" date="2025-09" db="UniProtKB">
        <authorList>
            <consortium name="Ensembl"/>
        </authorList>
    </citation>
    <scope>IDENTIFICATION</scope>
</reference>
<accession>A0A3Q2QRT6</accession>
<protein>
    <submittedName>
        <fullName evidence="1">Uncharacterized protein</fullName>
    </submittedName>
</protein>
<dbReference type="AlphaFoldDB" id="A0A3Q2QRT6"/>
<proteinExistence type="predicted"/>
<reference evidence="1" key="1">
    <citation type="submission" date="2025-08" db="UniProtKB">
        <authorList>
            <consortium name="Ensembl"/>
        </authorList>
    </citation>
    <scope>IDENTIFICATION</scope>
</reference>
<sequence>MDYKDKAKSVADCLLSYRRDESGWKVCRKSVKACFQSCEHASYLCPTSPALPGNSFQLSCTENRSDMKCSSIQILNFRSRL</sequence>
<evidence type="ECO:0000313" key="1">
    <source>
        <dbReference type="Ensembl" id="ENSFHEP00000030583.1"/>
    </source>
</evidence>
<name>A0A3Q2QRT6_FUNHE</name>
<evidence type="ECO:0000313" key="2">
    <source>
        <dbReference type="Proteomes" id="UP000265000"/>
    </source>
</evidence>
<dbReference type="Proteomes" id="UP000265000">
    <property type="component" value="Unplaced"/>
</dbReference>
<organism evidence="1 2">
    <name type="scientific">Fundulus heteroclitus</name>
    <name type="common">Killifish</name>
    <name type="synonym">Mummichog</name>
    <dbReference type="NCBI Taxonomy" id="8078"/>
    <lineage>
        <taxon>Eukaryota</taxon>
        <taxon>Metazoa</taxon>
        <taxon>Chordata</taxon>
        <taxon>Craniata</taxon>
        <taxon>Vertebrata</taxon>
        <taxon>Euteleostomi</taxon>
        <taxon>Actinopterygii</taxon>
        <taxon>Neopterygii</taxon>
        <taxon>Teleostei</taxon>
        <taxon>Neoteleostei</taxon>
        <taxon>Acanthomorphata</taxon>
        <taxon>Ovalentaria</taxon>
        <taxon>Atherinomorphae</taxon>
        <taxon>Cyprinodontiformes</taxon>
        <taxon>Fundulidae</taxon>
        <taxon>Fundulus</taxon>
    </lineage>
</organism>